<evidence type="ECO:0000256" key="2">
    <source>
        <dbReference type="ARBA" id="ARBA00022525"/>
    </source>
</evidence>
<dbReference type="PANTHER" id="PTHR22923">
    <property type="entry name" value="CEREBELLIN-RELATED"/>
    <property type="match status" value="1"/>
</dbReference>
<feature type="chain" id="PRO_5035851819" evidence="5">
    <location>
        <begin position="24"/>
        <end position="243"/>
    </location>
</feature>
<accession>A0A8T2L0X5</accession>
<proteinExistence type="predicted"/>
<name>A0A8T2L0X5_ASTMX</name>
<dbReference type="SMART" id="SM00110">
    <property type="entry name" value="C1Q"/>
    <property type="match status" value="1"/>
</dbReference>
<protein>
    <submittedName>
        <fullName evidence="7">Complement C1q-like protein 3 isoform X1</fullName>
    </submittedName>
</protein>
<dbReference type="OrthoDB" id="6154955at2759"/>
<dbReference type="Proteomes" id="UP000752171">
    <property type="component" value="Unassembled WGS sequence"/>
</dbReference>
<evidence type="ECO:0000256" key="1">
    <source>
        <dbReference type="ARBA" id="ARBA00004613"/>
    </source>
</evidence>
<evidence type="ECO:0000259" key="6">
    <source>
        <dbReference type="PROSITE" id="PS50871"/>
    </source>
</evidence>
<keyword evidence="2" id="KW-0964">Secreted</keyword>
<evidence type="ECO:0000256" key="4">
    <source>
        <dbReference type="SAM" id="Coils"/>
    </source>
</evidence>
<dbReference type="InterPro" id="IPR050822">
    <property type="entry name" value="Cerebellin_Synaptic_Org"/>
</dbReference>
<sequence length="243" mass="27122">MLMMKMKILQFAVVLICMWSSAAQDGERSSSNNNNDAKNAVLKNIIKELDNLKKENQALKAELVANKQELRSALSLFLSQSSALDSKVENLDQKIKMPKIAFSATLSNLETGYKFFRSSSDMTLIYENDFTNIGNAYSPHTGVFTAPERGLYFFSFTVFKPYDYSVSTDQQVATAVSLMKNGAKIVTVSDNAPGVDTEDTDAGSACLLLERGDQVYLMLWKEYTIYTDSNKRNTFSGHLLFTV</sequence>
<evidence type="ECO:0000256" key="3">
    <source>
        <dbReference type="ARBA" id="ARBA00022729"/>
    </source>
</evidence>
<dbReference type="Gene3D" id="2.60.120.40">
    <property type="match status" value="1"/>
</dbReference>
<comment type="subcellular location">
    <subcellularLocation>
        <location evidence="1">Secreted</location>
    </subcellularLocation>
</comment>
<feature type="signal peptide" evidence="5">
    <location>
        <begin position="1"/>
        <end position="23"/>
    </location>
</feature>
<dbReference type="PRINTS" id="PR00007">
    <property type="entry name" value="COMPLEMNTC1Q"/>
</dbReference>
<dbReference type="EMBL" id="JAICCE010000018">
    <property type="protein sequence ID" value="KAG9264764.1"/>
    <property type="molecule type" value="Genomic_DNA"/>
</dbReference>
<dbReference type="Pfam" id="PF00386">
    <property type="entry name" value="C1q"/>
    <property type="match status" value="1"/>
</dbReference>
<dbReference type="PROSITE" id="PS50871">
    <property type="entry name" value="C1Q"/>
    <property type="match status" value="1"/>
</dbReference>
<dbReference type="InterPro" id="IPR001073">
    <property type="entry name" value="C1q_dom"/>
</dbReference>
<dbReference type="GO" id="GO:0005576">
    <property type="term" value="C:extracellular region"/>
    <property type="evidence" value="ECO:0007669"/>
    <property type="project" value="UniProtKB-SubCell"/>
</dbReference>
<dbReference type="AlphaFoldDB" id="A0A8T2L0X5"/>
<feature type="coiled-coil region" evidence="4">
    <location>
        <begin position="35"/>
        <end position="69"/>
    </location>
</feature>
<dbReference type="InterPro" id="IPR008983">
    <property type="entry name" value="Tumour_necrosis_fac-like_dom"/>
</dbReference>
<dbReference type="PANTHER" id="PTHR22923:SF102">
    <property type="entry name" value="CEREBELLIN 13-RELATED"/>
    <property type="match status" value="1"/>
</dbReference>
<evidence type="ECO:0000256" key="5">
    <source>
        <dbReference type="SAM" id="SignalP"/>
    </source>
</evidence>
<feature type="domain" description="C1q" evidence="6">
    <location>
        <begin position="95"/>
        <end position="243"/>
    </location>
</feature>
<keyword evidence="4" id="KW-0175">Coiled coil</keyword>
<evidence type="ECO:0000313" key="8">
    <source>
        <dbReference type="Proteomes" id="UP000752171"/>
    </source>
</evidence>
<keyword evidence="3 5" id="KW-0732">Signal</keyword>
<organism evidence="7 8">
    <name type="scientific">Astyanax mexicanus</name>
    <name type="common">Blind cave fish</name>
    <name type="synonym">Astyanax fasciatus mexicanus</name>
    <dbReference type="NCBI Taxonomy" id="7994"/>
    <lineage>
        <taxon>Eukaryota</taxon>
        <taxon>Metazoa</taxon>
        <taxon>Chordata</taxon>
        <taxon>Craniata</taxon>
        <taxon>Vertebrata</taxon>
        <taxon>Euteleostomi</taxon>
        <taxon>Actinopterygii</taxon>
        <taxon>Neopterygii</taxon>
        <taxon>Teleostei</taxon>
        <taxon>Ostariophysi</taxon>
        <taxon>Characiformes</taxon>
        <taxon>Characoidei</taxon>
        <taxon>Acestrorhamphidae</taxon>
        <taxon>Acestrorhamphinae</taxon>
        <taxon>Astyanax</taxon>
    </lineage>
</organism>
<gene>
    <name evidence="7" type="primary">CBLN2</name>
    <name evidence="7" type="ORF">AMEX_G21082</name>
</gene>
<evidence type="ECO:0000313" key="7">
    <source>
        <dbReference type="EMBL" id="KAG9264764.1"/>
    </source>
</evidence>
<dbReference type="SUPFAM" id="SSF49842">
    <property type="entry name" value="TNF-like"/>
    <property type="match status" value="1"/>
</dbReference>
<comment type="caution">
    <text evidence="7">The sequence shown here is derived from an EMBL/GenBank/DDBJ whole genome shotgun (WGS) entry which is preliminary data.</text>
</comment>
<reference evidence="7 8" key="1">
    <citation type="submission" date="2021-07" db="EMBL/GenBank/DDBJ databases">
        <authorList>
            <person name="Imarazene B."/>
            <person name="Zahm M."/>
            <person name="Klopp C."/>
            <person name="Cabau C."/>
            <person name="Beille S."/>
            <person name="Jouanno E."/>
            <person name="Castinel A."/>
            <person name="Lluch J."/>
            <person name="Gil L."/>
            <person name="Kuchtly C."/>
            <person name="Lopez Roques C."/>
            <person name="Donnadieu C."/>
            <person name="Parrinello H."/>
            <person name="Journot L."/>
            <person name="Du K."/>
            <person name="Schartl M."/>
            <person name="Retaux S."/>
            <person name="Guiguen Y."/>
        </authorList>
    </citation>
    <scope>NUCLEOTIDE SEQUENCE [LARGE SCALE GENOMIC DNA]</scope>
    <source>
        <strain evidence="7">Pach_M1</strain>
        <tissue evidence="7">Testis</tissue>
    </source>
</reference>